<evidence type="ECO:0000313" key="1">
    <source>
        <dbReference type="EMBL" id="MFB9687710.1"/>
    </source>
</evidence>
<dbReference type="RefSeq" id="WP_378198526.1">
    <property type="nucleotide sequence ID" value="NZ_JBHMBK010000021.1"/>
</dbReference>
<accession>A0ABV5U8I8</accession>
<comment type="caution">
    <text evidence="1">The sequence shown here is derived from an EMBL/GenBank/DDBJ whole genome shotgun (WGS) entry which is preliminary data.</text>
</comment>
<dbReference type="EMBL" id="JBHMBK010000021">
    <property type="protein sequence ID" value="MFB9687710.1"/>
    <property type="molecule type" value="Genomic_DNA"/>
</dbReference>
<reference evidence="1 2" key="1">
    <citation type="submission" date="2024-09" db="EMBL/GenBank/DDBJ databases">
        <authorList>
            <person name="Sun Q."/>
            <person name="Mori K."/>
        </authorList>
    </citation>
    <scope>NUCLEOTIDE SEQUENCE [LARGE SCALE GENOMIC DNA]</scope>
    <source>
        <strain evidence="1 2">JCM 13852</strain>
    </source>
</reference>
<gene>
    <name evidence="1" type="ORF">ACFFTO_26320</name>
</gene>
<evidence type="ECO:0008006" key="3">
    <source>
        <dbReference type="Google" id="ProtNLM"/>
    </source>
</evidence>
<keyword evidence="2" id="KW-1185">Reference proteome</keyword>
<evidence type="ECO:0000313" key="2">
    <source>
        <dbReference type="Proteomes" id="UP001589535"/>
    </source>
</evidence>
<proteinExistence type="predicted"/>
<name>A0ABV5U8I8_9PSEU</name>
<organism evidence="1 2">
    <name type="scientific">Amycolatopsis plumensis</name>
    <dbReference type="NCBI Taxonomy" id="236508"/>
    <lineage>
        <taxon>Bacteria</taxon>
        <taxon>Bacillati</taxon>
        <taxon>Actinomycetota</taxon>
        <taxon>Actinomycetes</taxon>
        <taxon>Pseudonocardiales</taxon>
        <taxon>Pseudonocardiaceae</taxon>
        <taxon>Amycolatopsis</taxon>
    </lineage>
</organism>
<dbReference type="Proteomes" id="UP001589535">
    <property type="component" value="Unassembled WGS sequence"/>
</dbReference>
<protein>
    <recommendedName>
        <fullName evidence="3">Minor tail protein</fullName>
    </recommendedName>
</protein>
<sequence length="287" mass="30755">MAGELITKDGQVEWRGLLLGAGTAYRYADLEGWLDLPETRDGDIEFDNYHGSQPGQLLVGRRTVTLSFTMSLSTADFGAAQRALRAATAPSENPVEEPLVVQWDGVKAMVNARVIRRNIPSPRSNGMGYSQGAIQWRATNPRQLHLPQIIAGPVSPPTSGTGGLIYPLVYPLVYGSGQSGGELRLTNAGNAPAQPVFRITGPCTGPVITNADTGAQLAFDPAYALPSGAQLLLSYEDRSVLFPDGVSRSNQLITRGWFTLPVGTTRVRFTSANGLGQLEALYYSTSM</sequence>